<name>A0A2C9A228_9MICO</name>
<dbReference type="GO" id="GO:0016740">
    <property type="term" value="F:transferase activity"/>
    <property type="evidence" value="ECO:0007669"/>
    <property type="project" value="UniProtKB-KW"/>
</dbReference>
<sequence>MPLALAATLQAEFGLRAETVELVSGGFDPAATLWRIVDEGGRGWAVKATQRDCRYGLALASAVSRDGFTGVVAPRLTRAHMPWSMTGKSLVSVSPWIGGDDAVTTGLSSDQWGELGKILRVLHEHCPPRSITPVRRGIRRTDHDARTRLSRLDRHFTSLWLQKNSDGYSEADRLTDLWHEHRSRFMRLDRTARELKALRTPAPRVPCHGDPHLGNVLLDEHGHPWLIDLDEATTAHREIDMVLIELGVLPSRPIHLADRHAFWGGYGAFDLDETRLTRFGCVRALEDVTSVFRSFTKSLDVADRDVLRATLHDLLGPRGLIALVEERLGS</sequence>
<accession>A0A2C9A228</accession>
<dbReference type="InterPro" id="IPR011009">
    <property type="entry name" value="Kinase-like_dom_sf"/>
</dbReference>
<keyword evidence="3" id="KW-1185">Reference proteome</keyword>
<dbReference type="Gene3D" id="1.10.510.10">
    <property type="entry name" value="Transferase(Phosphotransferase) domain 1"/>
    <property type="match status" value="1"/>
</dbReference>
<dbReference type="InterPro" id="IPR002575">
    <property type="entry name" value="Aminoglycoside_PTrfase"/>
</dbReference>
<dbReference type="Pfam" id="PF01636">
    <property type="entry name" value="APH"/>
    <property type="match status" value="1"/>
</dbReference>
<dbReference type="Proteomes" id="UP000219440">
    <property type="component" value="Unassembled WGS sequence"/>
</dbReference>
<evidence type="ECO:0000313" key="3">
    <source>
        <dbReference type="Proteomes" id="UP000219440"/>
    </source>
</evidence>
<gene>
    <name evidence="2" type="ORF">SAMN06296378_2693</name>
</gene>
<dbReference type="AlphaFoldDB" id="A0A2C9A228"/>
<dbReference type="Gene3D" id="3.30.200.20">
    <property type="entry name" value="Phosphorylase Kinase, domain 1"/>
    <property type="match status" value="1"/>
</dbReference>
<protein>
    <submittedName>
        <fullName evidence="2">Spectinomycin phosphotransferase</fullName>
    </submittedName>
</protein>
<dbReference type="SUPFAM" id="SSF56112">
    <property type="entry name" value="Protein kinase-like (PK-like)"/>
    <property type="match status" value="1"/>
</dbReference>
<dbReference type="EMBL" id="OCST01000005">
    <property type="protein sequence ID" value="SOE73002.1"/>
    <property type="molecule type" value="Genomic_DNA"/>
</dbReference>
<organism evidence="2 3">
    <name type="scientific">Salinibacterium xinjiangense</name>
    <dbReference type="NCBI Taxonomy" id="386302"/>
    <lineage>
        <taxon>Bacteria</taxon>
        <taxon>Bacillati</taxon>
        <taxon>Actinomycetota</taxon>
        <taxon>Actinomycetes</taxon>
        <taxon>Micrococcales</taxon>
        <taxon>Microbacteriaceae</taxon>
        <taxon>Salinibacterium</taxon>
    </lineage>
</organism>
<reference evidence="2 3" key="1">
    <citation type="submission" date="2017-09" db="EMBL/GenBank/DDBJ databases">
        <authorList>
            <person name="Ehlers B."/>
            <person name="Leendertz F.H."/>
        </authorList>
    </citation>
    <scope>NUCLEOTIDE SEQUENCE [LARGE SCALE GENOMIC DNA]</scope>
    <source>
        <strain evidence="2 3">CGMCC 1.05381</strain>
    </source>
</reference>
<evidence type="ECO:0000313" key="2">
    <source>
        <dbReference type="EMBL" id="SOE73002.1"/>
    </source>
</evidence>
<proteinExistence type="predicted"/>
<evidence type="ECO:0000259" key="1">
    <source>
        <dbReference type="Pfam" id="PF01636"/>
    </source>
</evidence>
<feature type="domain" description="Aminoglycoside phosphotransferase" evidence="1">
    <location>
        <begin position="49"/>
        <end position="244"/>
    </location>
</feature>
<keyword evidence="2" id="KW-0808">Transferase</keyword>
<dbReference type="Gene3D" id="1.20.58.840">
    <property type="match status" value="1"/>
</dbReference>